<accession>A0A9J5W8R3</accession>
<dbReference type="SMART" id="SM00343">
    <property type="entry name" value="ZnF_C2HC"/>
    <property type="match status" value="1"/>
</dbReference>
<feature type="compositionally biased region" description="Low complexity" evidence="2">
    <location>
        <begin position="195"/>
        <end position="205"/>
    </location>
</feature>
<dbReference type="SUPFAM" id="SSF57756">
    <property type="entry name" value="Retrovirus zinc finger-like domains"/>
    <property type="match status" value="1"/>
</dbReference>
<proteinExistence type="predicted"/>
<keyword evidence="1" id="KW-0479">Metal-binding</keyword>
<organism evidence="4 5">
    <name type="scientific">Solanum commersonii</name>
    <name type="common">Commerson's wild potato</name>
    <name type="synonym">Commerson's nightshade</name>
    <dbReference type="NCBI Taxonomy" id="4109"/>
    <lineage>
        <taxon>Eukaryota</taxon>
        <taxon>Viridiplantae</taxon>
        <taxon>Streptophyta</taxon>
        <taxon>Embryophyta</taxon>
        <taxon>Tracheophyta</taxon>
        <taxon>Spermatophyta</taxon>
        <taxon>Magnoliopsida</taxon>
        <taxon>eudicotyledons</taxon>
        <taxon>Gunneridae</taxon>
        <taxon>Pentapetalae</taxon>
        <taxon>asterids</taxon>
        <taxon>lamiids</taxon>
        <taxon>Solanales</taxon>
        <taxon>Solanaceae</taxon>
        <taxon>Solanoideae</taxon>
        <taxon>Solaneae</taxon>
        <taxon>Solanum</taxon>
    </lineage>
</organism>
<name>A0A9J5W8R3_SOLCO</name>
<protein>
    <recommendedName>
        <fullName evidence="3">CCHC-type domain-containing protein</fullName>
    </recommendedName>
</protein>
<dbReference type="OrthoDB" id="2272416at2759"/>
<evidence type="ECO:0000259" key="3">
    <source>
        <dbReference type="PROSITE" id="PS50158"/>
    </source>
</evidence>
<keyword evidence="1" id="KW-0863">Zinc-finger</keyword>
<dbReference type="Pfam" id="PF00098">
    <property type="entry name" value="zf-CCHC"/>
    <property type="match status" value="1"/>
</dbReference>
<dbReference type="PROSITE" id="PS50158">
    <property type="entry name" value="ZF_CCHC"/>
    <property type="match status" value="1"/>
</dbReference>
<dbReference type="InterPro" id="IPR036875">
    <property type="entry name" value="Znf_CCHC_sf"/>
</dbReference>
<sequence length="231" mass="25394">MLSQVVTNQVGKQRGVRHDMDDTSGIHQFLRIKSPSITCSSVTEDLENIVEELQMVFEIMHVADAERVELAAYQLKGVSRIWLEQWKKNRAEGAAFVDEDKLRDREEFRNKNAKTSGNESGQLKSNANQSSFQHKQKGPTPLSASALAPWNKGACRDGSTGCFKCGQEGHLMKECPKNRQRSGNRGDIAQSFSVAPPGRAAPRGATLGTSRRNKLLAPFSVPTLVGESILA</sequence>
<evidence type="ECO:0000313" key="4">
    <source>
        <dbReference type="EMBL" id="KAG5571382.1"/>
    </source>
</evidence>
<keyword evidence="1" id="KW-0862">Zinc</keyword>
<comment type="caution">
    <text evidence="4">The sequence shown here is derived from an EMBL/GenBank/DDBJ whole genome shotgun (WGS) entry which is preliminary data.</text>
</comment>
<dbReference type="AlphaFoldDB" id="A0A9J5W8R3"/>
<feature type="compositionally biased region" description="Polar residues" evidence="2">
    <location>
        <begin position="113"/>
        <end position="133"/>
    </location>
</feature>
<evidence type="ECO:0000256" key="2">
    <source>
        <dbReference type="SAM" id="MobiDB-lite"/>
    </source>
</evidence>
<dbReference type="GO" id="GO:0008270">
    <property type="term" value="F:zinc ion binding"/>
    <property type="evidence" value="ECO:0007669"/>
    <property type="project" value="UniProtKB-KW"/>
</dbReference>
<reference evidence="4 5" key="1">
    <citation type="submission" date="2020-09" db="EMBL/GenBank/DDBJ databases">
        <title>De no assembly of potato wild relative species, Solanum commersonii.</title>
        <authorList>
            <person name="Cho K."/>
        </authorList>
    </citation>
    <scope>NUCLEOTIDE SEQUENCE [LARGE SCALE GENOMIC DNA]</scope>
    <source>
        <strain evidence="4">LZ3.2</strain>
        <tissue evidence="4">Leaf</tissue>
    </source>
</reference>
<keyword evidence="5" id="KW-1185">Reference proteome</keyword>
<dbReference type="InterPro" id="IPR001878">
    <property type="entry name" value="Znf_CCHC"/>
</dbReference>
<feature type="region of interest" description="Disordered" evidence="2">
    <location>
        <begin position="176"/>
        <end position="209"/>
    </location>
</feature>
<evidence type="ECO:0000313" key="5">
    <source>
        <dbReference type="Proteomes" id="UP000824120"/>
    </source>
</evidence>
<dbReference type="Proteomes" id="UP000824120">
    <property type="component" value="Chromosome 12"/>
</dbReference>
<evidence type="ECO:0000256" key="1">
    <source>
        <dbReference type="PROSITE-ProRule" id="PRU00047"/>
    </source>
</evidence>
<dbReference type="Gene3D" id="4.10.60.10">
    <property type="entry name" value="Zinc finger, CCHC-type"/>
    <property type="match status" value="1"/>
</dbReference>
<dbReference type="GO" id="GO:0003676">
    <property type="term" value="F:nucleic acid binding"/>
    <property type="evidence" value="ECO:0007669"/>
    <property type="project" value="InterPro"/>
</dbReference>
<feature type="domain" description="CCHC-type" evidence="3">
    <location>
        <begin position="162"/>
        <end position="177"/>
    </location>
</feature>
<dbReference type="EMBL" id="JACXVP010000012">
    <property type="protein sequence ID" value="KAG5571382.1"/>
    <property type="molecule type" value="Genomic_DNA"/>
</dbReference>
<feature type="region of interest" description="Disordered" evidence="2">
    <location>
        <begin position="108"/>
        <end position="145"/>
    </location>
</feature>
<gene>
    <name evidence="4" type="ORF">H5410_061148</name>
</gene>